<evidence type="ECO:0000313" key="5">
    <source>
        <dbReference type="Proteomes" id="UP001408789"/>
    </source>
</evidence>
<gene>
    <name evidence="4" type="ORF">SSX86_012672</name>
</gene>
<feature type="transmembrane region" description="Helical" evidence="2">
    <location>
        <begin position="315"/>
        <end position="334"/>
    </location>
</feature>
<dbReference type="InterPro" id="IPR001810">
    <property type="entry name" value="F-box_dom"/>
</dbReference>
<dbReference type="PANTHER" id="PTHR33736:SF13">
    <property type="entry name" value="OS11G0155100 PROTEIN"/>
    <property type="match status" value="1"/>
</dbReference>
<dbReference type="SUPFAM" id="SSF81383">
    <property type="entry name" value="F-box domain"/>
    <property type="match status" value="1"/>
</dbReference>
<name>A0AAP0D960_9ASTR</name>
<feature type="domain" description="F-box" evidence="3">
    <location>
        <begin position="18"/>
        <end position="63"/>
    </location>
</feature>
<protein>
    <recommendedName>
        <fullName evidence="3">F-box domain-containing protein</fullName>
    </recommendedName>
</protein>
<feature type="compositionally biased region" description="Pro residues" evidence="1">
    <location>
        <begin position="92"/>
        <end position="114"/>
    </location>
</feature>
<keyword evidence="2" id="KW-0812">Transmembrane</keyword>
<comment type="caution">
    <text evidence="4">The sequence shown here is derived from an EMBL/GenBank/DDBJ whole genome shotgun (WGS) entry which is preliminary data.</text>
</comment>
<reference evidence="4 5" key="1">
    <citation type="submission" date="2024-04" db="EMBL/GenBank/DDBJ databases">
        <title>The reference genome of an endangered Asteraceae, Deinandra increscens subsp. villosa, native to the Central Coast of California.</title>
        <authorList>
            <person name="Guilliams M."/>
            <person name="Hasenstab-Lehman K."/>
            <person name="Meyer R."/>
            <person name="Mcevoy S."/>
        </authorList>
    </citation>
    <scope>NUCLEOTIDE SEQUENCE [LARGE SCALE GENOMIC DNA]</scope>
    <source>
        <tissue evidence="4">Leaf</tissue>
    </source>
</reference>
<evidence type="ECO:0000313" key="4">
    <source>
        <dbReference type="EMBL" id="KAK9068557.1"/>
    </source>
</evidence>
<dbReference type="PANTHER" id="PTHR33736">
    <property type="entry name" value="F-BOX PROTEIN-RELATED"/>
    <property type="match status" value="1"/>
</dbReference>
<dbReference type="Gene3D" id="1.20.1280.50">
    <property type="match status" value="1"/>
</dbReference>
<keyword evidence="5" id="KW-1185">Reference proteome</keyword>
<sequence length="338" mass="37517">MSPATIQPPPTTTTTTGISSLPTHILQSHILTQLDPRSLASAACSSTSLSAAAHHHHLWSTLSHSTWPSTATPQITQIISDHRSFFSHSFPLPSPDPTTTPPPQIPTSPPPSPPVTELISAVDIHYRNKPIFTKTEVTETTTNWFRCSPFRIDMLDPKNTVATHIPHDATCPALMEDVALSWILIDAVNKRSVNLSSVKPVSVHRHWLSGEVQARFASVLAGESGAAVECRVVVNCGGSEDGRMRLREVMMEMEDMDGNSLKGRGSLVILQRVMEGKRGNGVNREEEGRRRFRRYEEMKRERRDMKSRVEGTLDVLSLVFGLFVFVVLFSILILKTLR</sequence>
<evidence type="ECO:0000256" key="2">
    <source>
        <dbReference type="SAM" id="Phobius"/>
    </source>
</evidence>
<keyword evidence="2" id="KW-0472">Membrane</keyword>
<dbReference type="InterPro" id="IPR036047">
    <property type="entry name" value="F-box-like_dom_sf"/>
</dbReference>
<proteinExistence type="predicted"/>
<dbReference type="AlphaFoldDB" id="A0AAP0D960"/>
<evidence type="ECO:0000259" key="3">
    <source>
        <dbReference type="Pfam" id="PF12937"/>
    </source>
</evidence>
<accession>A0AAP0D960</accession>
<dbReference type="EMBL" id="JBCNJP010000014">
    <property type="protein sequence ID" value="KAK9068557.1"/>
    <property type="molecule type" value="Genomic_DNA"/>
</dbReference>
<dbReference type="InterPro" id="IPR045283">
    <property type="entry name" value="AT3G44326-like"/>
</dbReference>
<dbReference type="Pfam" id="PF12937">
    <property type="entry name" value="F-box-like"/>
    <property type="match status" value="1"/>
</dbReference>
<feature type="region of interest" description="Disordered" evidence="1">
    <location>
        <begin position="90"/>
        <end position="114"/>
    </location>
</feature>
<evidence type="ECO:0000256" key="1">
    <source>
        <dbReference type="SAM" id="MobiDB-lite"/>
    </source>
</evidence>
<dbReference type="Proteomes" id="UP001408789">
    <property type="component" value="Unassembled WGS sequence"/>
</dbReference>
<keyword evidence="2" id="KW-1133">Transmembrane helix</keyword>
<organism evidence="4 5">
    <name type="scientific">Deinandra increscens subsp. villosa</name>
    <dbReference type="NCBI Taxonomy" id="3103831"/>
    <lineage>
        <taxon>Eukaryota</taxon>
        <taxon>Viridiplantae</taxon>
        <taxon>Streptophyta</taxon>
        <taxon>Embryophyta</taxon>
        <taxon>Tracheophyta</taxon>
        <taxon>Spermatophyta</taxon>
        <taxon>Magnoliopsida</taxon>
        <taxon>eudicotyledons</taxon>
        <taxon>Gunneridae</taxon>
        <taxon>Pentapetalae</taxon>
        <taxon>asterids</taxon>
        <taxon>campanulids</taxon>
        <taxon>Asterales</taxon>
        <taxon>Asteraceae</taxon>
        <taxon>Asteroideae</taxon>
        <taxon>Heliantheae alliance</taxon>
        <taxon>Madieae</taxon>
        <taxon>Madiinae</taxon>
        <taxon>Deinandra</taxon>
    </lineage>
</organism>